<sequence>MIKRDPIRRILTLSPPFARIEATLLINVECVCAFFSALQPWPPPSIIAKLQALFSQVLPSSSSASNSSLSVTPGISFEWFIDFACCNQMTVNPHLKASYTPPTLPTTIANGSAITVNHYSLTRQIVGTARKVGQLIKLTYLHIPSSSVSALVIAASSFIELWHSRLATPSTSTEPVNPTSHESPPTDLTSDKSPFSTPTANPVNTVAPEPHRFHRNWMLKTSTWHLVDLPGGKSAIGCKRVYKIKTRSDDTVDRYKARLIAKGFTQEYGIDYEETFSPPQFQMDVKNVFLNGELTKEVYMQLPPDFSQPPRLFSPNDMIITGDDVHGIQDLNYFLGQHFEMKDLGTLFHGLHFSSQFIVHASKPYSDADWAGYPTNRSFHYRAEYRALVDTTAKLLWLHWLLQDLGIDCSTAIPIE</sequence>
<organism evidence="3">
    <name type="scientific">Fagus sylvatica</name>
    <name type="common">Beechnut</name>
    <dbReference type="NCBI Taxonomy" id="28930"/>
    <lineage>
        <taxon>Eukaryota</taxon>
        <taxon>Viridiplantae</taxon>
        <taxon>Streptophyta</taxon>
        <taxon>Embryophyta</taxon>
        <taxon>Tracheophyta</taxon>
        <taxon>Spermatophyta</taxon>
        <taxon>Magnoliopsida</taxon>
        <taxon>eudicotyledons</taxon>
        <taxon>Gunneridae</taxon>
        <taxon>Pentapetalae</taxon>
        <taxon>rosids</taxon>
        <taxon>fabids</taxon>
        <taxon>Fagales</taxon>
        <taxon>Fagaceae</taxon>
        <taxon>Fagus</taxon>
    </lineage>
</organism>
<gene>
    <name evidence="3" type="ORF">FSB_LOCUS4799</name>
</gene>
<feature type="region of interest" description="Disordered" evidence="1">
    <location>
        <begin position="169"/>
        <end position="207"/>
    </location>
</feature>
<evidence type="ECO:0000313" key="3">
    <source>
        <dbReference type="EMBL" id="SPC76917.1"/>
    </source>
</evidence>
<dbReference type="Pfam" id="PF07727">
    <property type="entry name" value="RVT_2"/>
    <property type="match status" value="1"/>
</dbReference>
<reference evidence="3" key="1">
    <citation type="submission" date="2018-02" db="EMBL/GenBank/DDBJ databases">
        <authorList>
            <person name="Cohen D.B."/>
            <person name="Kent A.D."/>
        </authorList>
    </citation>
    <scope>NUCLEOTIDE SEQUENCE</scope>
</reference>
<feature type="domain" description="Reverse transcriptase Ty1/copia-type" evidence="2">
    <location>
        <begin position="222"/>
        <end position="278"/>
    </location>
</feature>
<accession>A0A2N9ED10</accession>
<feature type="compositionally biased region" description="Polar residues" evidence="1">
    <location>
        <begin position="169"/>
        <end position="204"/>
    </location>
</feature>
<evidence type="ECO:0000256" key="1">
    <source>
        <dbReference type="SAM" id="MobiDB-lite"/>
    </source>
</evidence>
<protein>
    <recommendedName>
        <fullName evidence="2">Reverse transcriptase Ty1/copia-type domain-containing protein</fullName>
    </recommendedName>
</protein>
<dbReference type="AlphaFoldDB" id="A0A2N9ED10"/>
<dbReference type="EMBL" id="OIVN01000242">
    <property type="protein sequence ID" value="SPC76917.1"/>
    <property type="molecule type" value="Genomic_DNA"/>
</dbReference>
<proteinExistence type="predicted"/>
<name>A0A2N9ED10_FAGSY</name>
<evidence type="ECO:0000259" key="2">
    <source>
        <dbReference type="Pfam" id="PF07727"/>
    </source>
</evidence>
<dbReference type="InterPro" id="IPR013103">
    <property type="entry name" value="RVT_2"/>
</dbReference>